<evidence type="ECO:0000313" key="2">
    <source>
        <dbReference type="Proteomes" id="UP000008063"/>
    </source>
</evidence>
<evidence type="ECO:0000313" key="1">
    <source>
        <dbReference type="EMBL" id="EGN91223.1"/>
    </source>
</evidence>
<name>F8QKE7_SERL3</name>
<dbReference type="InParanoid" id="F8QKE7"/>
<dbReference type="AlphaFoldDB" id="F8QKE7"/>
<proteinExistence type="predicted"/>
<gene>
    <name evidence="1" type="ORF">SERLA73DRAFT_80872</name>
</gene>
<sequence>MAKRLAFSRWDNIPAVPKAKPFWRGLVRSFIKLLIKRSDRYLAAQSTDS</sequence>
<protein>
    <submittedName>
        <fullName evidence="1">Uncharacterized protein</fullName>
    </submittedName>
</protein>
<reference evidence="2" key="1">
    <citation type="journal article" date="2011" name="Science">
        <title>The plant cell wall-decomposing machinery underlies the functional diversity of forest fungi.</title>
        <authorList>
            <person name="Eastwood D.C."/>
            <person name="Floudas D."/>
            <person name="Binder M."/>
            <person name="Majcherczyk A."/>
            <person name="Schneider P."/>
            <person name="Aerts A."/>
            <person name="Asiegbu F.O."/>
            <person name="Baker S.E."/>
            <person name="Barry K."/>
            <person name="Bendiksby M."/>
            <person name="Blumentritt M."/>
            <person name="Coutinho P.M."/>
            <person name="Cullen D."/>
            <person name="de Vries R.P."/>
            <person name="Gathman A."/>
            <person name="Goodell B."/>
            <person name="Henrissat B."/>
            <person name="Ihrmark K."/>
            <person name="Kauserud H."/>
            <person name="Kohler A."/>
            <person name="LaButti K."/>
            <person name="Lapidus A."/>
            <person name="Lavin J.L."/>
            <person name="Lee Y.-H."/>
            <person name="Lindquist E."/>
            <person name="Lilly W."/>
            <person name="Lucas S."/>
            <person name="Morin E."/>
            <person name="Murat C."/>
            <person name="Oguiza J.A."/>
            <person name="Park J."/>
            <person name="Pisabarro A.G."/>
            <person name="Riley R."/>
            <person name="Rosling A."/>
            <person name="Salamov A."/>
            <person name="Schmidt O."/>
            <person name="Schmutz J."/>
            <person name="Skrede I."/>
            <person name="Stenlid J."/>
            <person name="Wiebenga A."/>
            <person name="Xie X."/>
            <person name="Kuees U."/>
            <person name="Hibbett D.S."/>
            <person name="Hoffmeister D."/>
            <person name="Hoegberg N."/>
            <person name="Martin F."/>
            <person name="Grigoriev I.V."/>
            <person name="Watkinson S.C."/>
        </authorList>
    </citation>
    <scope>NUCLEOTIDE SEQUENCE [LARGE SCALE GENOMIC DNA]</scope>
    <source>
        <strain evidence="2">strain S7.3</strain>
    </source>
</reference>
<keyword evidence="2" id="KW-1185">Reference proteome</keyword>
<organism evidence="2">
    <name type="scientific">Serpula lacrymans var. lacrymans (strain S7.3)</name>
    <name type="common">Dry rot fungus</name>
    <dbReference type="NCBI Taxonomy" id="936435"/>
    <lineage>
        <taxon>Eukaryota</taxon>
        <taxon>Fungi</taxon>
        <taxon>Dikarya</taxon>
        <taxon>Basidiomycota</taxon>
        <taxon>Agaricomycotina</taxon>
        <taxon>Agaricomycetes</taxon>
        <taxon>Agaricomycetidae</taxon>
        <taxon>Boletales</taxon>
        <taxon>Coniophorineae</taxon>
        <taxon>Serpulaceae</taxon>
        <taxon>Serpula</taxon>
    </lineage>
</organism>
<dbReference type="Proteomes" id="UP000008063">
    <property type="component" value="Unassembled WGS sequence"/>
</dbReference>
<accession>F8QKE7</accession>
<dbReference type="EMBL" id="GL946111">
    <property type="protein sequence ID" value="EGN91223.1"/>
    <property type="molecule type" value="Genomic_DNA"/>
</dbReference>
<dbReference type="HOGENOM" id="CLU_3143936_0_0_1"/>